<evidence type="ECO:0000256" key="9">
    <source>
        <dbReference type="ARBA" id="ARBA00047380"/>
    </source>
</evidence>
<dbReference type="EMBL" id="BAABBA010000014">
    <property type="protein sequence ID" value="GAA4288411.1"/>
    <property type="molecule type" value="Genomic_DNA"/>
</dbReference>
<evidence type="ECO:0000256" key="4">
    <source>
        <dbReference type="ARBA" id="ARBA00022598"/>
    </source>
</evidence>
<evidence type="ECO:0000256" key="2">
    <source>
        <dbReference type="ARBA" id="ARBA00011123"/>
    </source>
</evidence>
<feature type="domain" description="Asn/Gln amidotransferase" evidence="12">
    <location>
        <begin position="352"/>
        <end position="499"/>
    </location>
</feature>
<evidence type="ECO:0000256" key="3">
    <source>
        <dbReference type="ARBA" id="ARBA00016923"/>
    </source>
</evidence>
<dbReference type="SUPFAM" id="SSF89095">
    <property type="entry name" value="GatB/YqeY motif"/>
    <property type="match status" value="1"/>
</dbReference>
<dbReference type="NCBIfam" id="NF004013">
    <property type="entry name" value="PRK05477.1-3"/>
    <property type="match status" value="1"/>
</dbReference>
<comment type="catalytic activity">
    <reaction evidence="10 11">
        <text>L-glutamyl-tRNA(Gln) + L-glutamine + ATP + H2O = L-glutaminyl-tRNA(Gln) + L-glutamate + ADP + phosphate + H(+)</text>
        <dbReference type="Rhea" id="RHEA:17521"/>
        <dbReference type="Rhea" id="RHEA-COMP:9681"/>
        <dbReference type="Rhea" id="RHEA-COMP:9684"/>
        <dbReference type="ChEBI" id="CHEBI:15377"/>
        <dbReference type="ChEBI" id="CHEBI:15378"/>
        <dbReference type="ChEBI" id="CHEBI:29985"/>
        <dbReference type="ChEBI" id="CHEBI:30616"/>
        <dbReference type="ChEBI" id="CHEBI:43474"/>
        <dbReference type="ChEBI" id="CHEBI:58359"/>
        <dbReference type="ChEBI" id="CHEBI:78520"/>
        <dbReference type="ChEBI" id="CHEBI:78521"/>
        <dbReference type="ChEBI" id="CHEBI:456216"/>
    </reaction>
</comment>
<dbReference type="PROSITE" id="PS01234">
    <property type="entry name" value="GATB"/>
    <property type="match status" value="1"/>
</dbReference>
<keyword evidence="4 11" id="KW-0436">Ligase</keyword>
<reference evidence="14" key="1">
    <citation type="journal article" date="2019" name="Int. J. Syst. Evol. Microbiol.">
        <title>The Global Catalogue of Microorganisms (GCM) 10K type strain sequencing project: providing services to taxonomists for standard genome sequencing and annotation.</title>
        <authorList>
            <consortium name="The Broad Institute Genomics Platform"/>
            <consortium name="The Broad Institute Genome Sequencing Center for Infectious Disease"/>
            <person name="Wu L."/>
            <person name="Ma J."/>
        </authorList>
    </citation>
    <scope>NUCLEOTIDE SEQUENCE [LARGE SCALE GENOMIC DNA]</scope>
    <source>
        <strain evidence="14">JCM 17459</strain>
    </source>
</reference>
<dbReference type="PANTHER" id="PTHR11659:SF0">
    <property type="entry name" value="GLUTAMYL-TRNA(GLN) AMIDOTRANSFERASE SUBUNIT B, MITOCHONDRIAL"/>
    <property type="match status" value="1"/>
</dbReference>
<proteinExistence type="inferred from homology"/>
<dbReference type="PANTHER" id="PTHR11659">
    <property type="entry name" value="GLUTAMYL-TRNA GLN AMIDOTRANSFERASE SUBUNIT B MITOCHONDRIAL AND PROKARYOTIC PET112-RELATED"/>
    <property type="match status" value="1"/>
</dbReference>
<evidence type="ECO:0000313" key="14">
    <source>
        <dbReference type="Proteomes" id="UP001499841"/>
    </source>
</evidence>
<dbReference type="Gene3D" id="1.10.10.410">
    <property type="match status" value="1"/>
</dbReference>
<gene>
    <name evidence="11 13" type="primary">gatB</name>
    <name evidence="13" type="ORF">GCM10022262_27710</name>
</gene>
<dbReference type="EC" id="6.3.5.-" evidence="11"/>
<dbReference type="InterPro" id="IPR003789">
    <property type="entry name" value="Asn/Gln_tRNA_amidoTrase-B-like"/>
</dbReference>
<dbReference type="InterPro" id="IPR017958">
    <property type="entry name" value="Gln-tRNA_amidoTrfase_suB_CS"/>
</dbReference>
<dbReference type="NCBIfam" id="NF004014">
    <property type="entry name" value="PRK05477.1-4"/>
    <property type="match status" value="1"/>
</dbReference>
<keyword evidence="7 11" id="KW-0648">Protein biosynthesis</keyword>
<sequence>MSAQTELVDYDEAVRKYDPVLGIEVHVELGTATKMFDGAPQTFGAAPNTAVTPVSLGLPGALPAVNGKAVEYAVRIGLALNCEIAESCRFARKNYFYPDVPKNFQTSQYDEPIAHDGYLDVELSDGEIFRVQIERAHMEEDAGKNTHVGGSTGRIHGATHSLVDYNRAGIPLVEIVTRPIEGAGERAPEVARAYVNALRDIFRSLGVSEARMERGNVRADVNVSLRANPTDPLGTRTETKNVNSFRSVERAVRYEISRQAGILDEGGSIVQETRHWHEDTGTTSPGRVKSDAEDYRYFPEPDLVPIAPPREWVEEIRASLPELPAVRRRRLQGEWGFSDAEMRDLVNAGAGDLVEATVAAGADPAAARKWWMGELSRTAKNDGVSLEELSVTPAQVAELAALVESGRINDKLAKQVLAGVLAGEGSPEEVVVARGLEVVSDDGALEAAVDEALAANPDVAEKIRGGKVQAAGAIVGAVMKATRGQADAAKVREILMARIG</sequence>
<dbReference type="SUPFAM" id="SSF55931">
    <property type="entry name" value="Glutamine synthetase/guanido kinase"/>
    <property type="match status" value="1"/>
</dbReference>
<comment type="subunit">
    <text evidence="2 11">Heterotrimer of A, B and C subunits.</text>
</comment>
<dbReference type="Pfam" id="PF02637">
    <property type="entry name" value="GatB_Yqey"/>
    <property type="match status" value="1"/>
</dbReference>
<keyword evidence="14" id="KW-1185">Reference proteome</keyword>
<dbReference type="InterPro" id="IPR006075">
    <property type="entry name" value="Asn/Gln-tRNA_Trfase_suB/E_cat"/>
</dbReference>
<comment type="similarity">
    <text evidence="1 11">Belongs to the GatB/GatE family. GatB subfamily.</text>
</comment>
<keyword evidence="5 11" id="KW-0547">Nucleotide-binding</keyword>
<comment type="catalytic activity">
    <reaction evidence="9 11">
        <text>L-aspartyl-tRNA(Asn) + L-glutamine + ATP + H2O = L-asparaginyl-tRNA(Asn) + L-glutamate + ADP + phosphate + 2 H(+)</text>
        <dbReference type="Rhea" id="RHEA:14513"/>
        <dbReference type="Rhea" id="RHEA-COMP:9674"/>
        <dbReference type="Rhea" id="RHEA-COMP:9677"/>
        <dbReference type="ChEBI" id="CHEBI:15377"/>
        <dbReference type="ChEBI" id="CHEBI:15378"/>
        <dbReference type="ChEBI" id="CHEBI:29985"/>
        <dbReference type="ChEBI" id="CHEBI:30616"/>
        <dbReference type="ChEBI" id="CHEBI:43474"/>
        <dbReference type="ChEBI" id="CHEBI:58359"/>
        <dbReference type="ChEBI" id="CHEBI:78515"/>
        <dbReference type="ChEBI" id="CHEBI:78516"/>
        <dbReference type="ChEBI" id="CHEBI:456216"/>
    </reaction>
</comment>
<evidence type="ECO:0000256" key="7">
    <source>
        <dbReference type="ARBA" id="ARBA00022917"/>
    </source>
</evidence>
<dbReference type="SMART" id="SM00845">
    <property type="entry name" value="GatB_Yqey"/>
    <property type="match status" value="1"/>
</dbReference>
<dbReference type="InterPro" id="IPR014746">
    <property type="entry name" value="Gln_synth/guanido_kin_cat_dom"/>
</dbReference>
<evidence type="ECO:0000313" key="13">
    <source>
        <dbReference type="EMBL" id="GAA4288411.1"/>
    </source>
</evidence>
<evidence type="ECO:0000256" key="11">
    <source>
        <dbReference type="HAMAP-Rule" id="MF_00121"/>
    </source>
</evidence>
<dbReference type="InterPro" id="IPR017959">
    <property type="entry name" value="Asn/Gln-tRNA_amidoTrfase_suB/E"/>
</dbReference>
<evidence type="ECO:0000259" key="12">
    <source>
        <dbReference type="SMART" id="SM00845"/>
    </source>
</evidence>
<evidence type="ECO:0000256" key="1">
    <source>
        <dbReference type="ARBA" id="ARBA00005306"/>
    </source>
</evidence>
<dbReference type="RefSeq" id="WP_345042309.1">
    <property type="nucleotide sequence ID" value="NZ_BAABBA010000014.1"/>
</dbReference>
<dbReference type="InterPro" id="IPR004413">
    <property type="entry name" value="GatB"/>
</dbReference>
<evidence type="ECO:0000256" key="5">
    <source>
        <dbReference type="ARBA" id="ARBA00022741"/>
    </source>
</evidence>
<accession>A0ABP8EWP0</accession>
<dbReference type="Proteomes" id="UP001499841">
    <property type="component" value="Unassembled WGS sequence"/>
</dbReference>
<evidence type="ECO:0000256" key="10">
    <source>
        <dbReference type="ARBA" id="ARBA00047913"/>
    </source>
</evidence>
<protein>
    <recommendedName>
        <fullName evidence="3 11">Aspartyl/glutamyl-tRNA(Asn/Gln) amidotransferase subunit B</fullName>
        <shortName evidence="11">Asp/Glu-ADT subunit B</shortName>
        <ecNumber evidence="11">6.3.5.-</ecNumber>
    </recommendedName>
</protein>
<dbReference type="InterPro" id="IPR018027">
    <property type="entry name" value="Asn/Gln_amidotransferase"/>
</dbReference>
<dbReference type="Pfam" id="PF02934">
    <property type="entry name" value="GatB_N"/>
    <property type="match status" value="1"/>
</dbReference>
<comment type="caution">
    <text evidence="13">The sequence shown here is derived from an EMBL/GenBank/DDBJ whole genome shotgun (WGS) entry which is preliminary data.</text>
</comment>
<organism evidence="13 14">
    <name type="scientific">Georgenia daeguensis</name>
    <dbReference type="NCBI Taxonomy" id="908355"/>
    <lineage>
        <taxon>Bacteria</taxon>
        <taxon>Bacillati</taxon>
        <taxon>Actinomycetota</taxon>
        <taxon>Actinomycetes</taxon>
        <taxon>Micrococcales</taxon>
        <taxon>Bogoriellaceae</taxon>
        <taxon>Georgenia</taxon>
    </lineage>
</organism>
<dbReference type="InterPro" id="IPR023168">
    <property type="entry name" value="GatB_Yqey_C_2"/>
</dbReference>
<name>A0ABP8EWP0_9MICO</name>
<evidence type="ECO:0000256" key="6">
    <source>
        <dbReference type="ARBA" id="ARBA00022840"/>
    </source>
</evidence>
<keyword evidence="6 11" id="KW-0067">ATP-binding</keyword>
<dbReference type="NCBIfam" id="NF004012">
    <property type="entry name" value="PRK05477.1-2"/>
    <property type="match status" value="1"/>
</dbReference>
<dbReference type="HAMAP" id="MF_00121">
    <property type="entry name" value="GatB"/>
    <property type="match status" value="1"/>
</dbReference>
<evidence type="ECO:0000256" key="8">
    <source>
        <dbReference type="ARBA" id="ARBA00024799"/>
    </source>
</evidence>
<comment type="function">
    <text evidence="8 11">Allows the formation of correctly charged Asn-tRNA(Asn) or Gln-tRNA(Gln) through the transamidation of misacylated Asp-tRNA(Asn) or Glu-tRNA(Gln) in organisms which lack either or both of asparaginyl-tRNA or glutaminyl-tRNA synthetases. The reaction takes place in the presence of glutamine and ATP through an activated phospho-Asp-tRNA(Asn) or phospho-Glu-tRNA(Gln).</text>
</comment>
<dbReference type="NCBIfam" id="TIGR00133">
    <property type="entry name" value="gatB"/>
    <property type="match status" value="1"/>
</dbReference>